<reference evidence="1 2" key="1">
    <citation type="submission" date="2016-12" db="EMBL/GenBank/DDBJ databases">
        <title>The genomes of Aspergillus section Nigri reveals drivers in fungal speciation.</title>
        <authorList>
            <consortium name="DOE Joint Genome Institute"/>
            <person name="Vesth T.C."/>
            <person name="Nybo J."/>
            <person name="Theobald S."/>
            <person name="Brandl J."/>
            <person name="Frisvad J.C."/>
            <person name="Nielsen K.F."/>
            <person name="Lyhne E.K."/>
            <person name="Kogle M.E."/>
            <person name="Kuo A."/>
            <person name="Riley R."/>
            <person name="Clum A."/>
            <person name="Nolan M."/>
            <person name="Lipzen A."/>
            <person name="Salamov A."/>
            <person name="Henrissat B."/>
            <person name="Wiebenga A."/>
            <person name="De Vries R.P."/>
            <person name="Grigoriev I.V."/>
            <person name="Mortensen U.H."/>
            <person name="Andersen M.R."/>
            <person name="Baker S.E."/>
        </authorList>
    </citation>
    <scope>NUCLEOTIDE SEQUENCE [LARGE SCALE GENOMIC DNA]</scope>
    <source>
        <strain evidence="1 2">CBS 115572</strain>
    </source>
</reference>
<dbReference type="Proteomes" id="UP000246702">
    <property type="component" value="Unassembled WGS sequence"/>
</dbReference>
<comment type="caution">
    <text evidence="1">The sequence shown here is derived from an EMBL/GenBank/DDBJ whole genome shotgun (WGS) entry which is preliminary data.</text>
</comment>
<sequence>MVWLQSMDSILWGRIRQPASPDGMMIDECRQWQLHHISGGWYIVDSLRVGARCRENRPSLEEHIIAGKGDFDERNPCLCWEWRRLRLIPSDGNWGGGGRLGKMVGRILELQCRLCSPPMSCCGGVAFFDFTSWMDAYTSFVFTFSRGLPRRGDRLTSCAQKISFDGLRIGTTGKYD</sequence>
<dbReference type="RefSeq" id="XP_025468878.1">
    <property type="nucleotide sequence ID" value="XM_025606566.1"/>
</dbReference>
<evidence type="ECO:0000313" key="1">
    <source>
        <dbReference type="EMBL" id="PWY90500.1"/>
    </source>
</evidence>
<proteinExistence type="predicted"/>
<dbReference type="EMBL" id="MSFK01000010">
    <property type="protein sequence ID" value="PWY90500.1"/>
    <property type="molecule type" value="Genomic_DNA"/>
</dbReference>
<evidence type="ECO:0000313" key="2">
    <source>
        <dbReference type="Proteomes" id="UP000246702"/>
    </source>
</evidence>
<protein>
    <submittedName>
        <fullName evidence="1">Uncharacterized protein</fullName>
    </submittedName>
</protein>
<dbReference type="AlphaFoldDB" id="A0A317X1S6"/>
<gene>
    <name evidence="1" type="ORF">BO94DRAFT_27131</name>
</gene>
<dbReference type="GeneID" id="37108709"/>
<accession>A0A317X1S6</accession>
<name>A0A317X1S6_9EURO</name>
<keyword evidence="2" id="KW-1185">Reference proteome</keyword>
<organism evidence="1 2">
    <name type="scientific">Aspergillus sclerotioniger CBS 115572</name>
    <dbReference type="NCBI Taxonomy" id="1450535"/>
    <lineage>
        <taxon>Eukaryota</taxon>
        <taxon>Fungi</taxon>
        <taxon>Dikarya</taxon>
        <taxon>Ascomycota</taxon>
        <taxon>Pezizomycotina</taxon>
        <taxon>Eurotiomycetes</taxon>
        <taxon>Eurotiomycetidae</taxon>
        <taxon>Eurotiales</taxon>
        <taxon>Aspergillaceae</taxon>
        <taxon>Aspergillus</taxon>
        <taxon>Aspergillus subgen. Circumdati</taxon>
    </lineage>
</organism>